<accession>A0ABY7NNC0</accession>
<name>A0ABY7NNC0_9SPHN</name>
<dbReference type="EMBL" id="CP115174">
    <property type="protein sequence ID" value="WBO22475.1"/>
    <property type="molecule type" value="Genomic_DNA"/>
</dbReference>
<gene>
    <name evidence="2" type="ORF">PBT88_20470</name>
</gene>
<dbReference type="InterPro" id="IPR029021">
    <property type="entry name" value="Prot-tyrosine_phosphatase-like"/>
</dbReference>
<reference evidence="2 3" key="1">
    <citation type="submission" date="2022-12" db="EMBL/GenBank/DDBJ databases">
        <title>Sphingomonas abieness sp. nov., an endophytic bacterium isolated from Abies koreana.</title>
        <authorList>
            <person name="Jiang L."/>
            <person name="Lee J."/>
        </authorList>
    </citation>
    <scope>NUCLEOTIDE SEQUENCE [LARGE SCALE GENOMIC DNA]</scope>
    <source>
        <strain evidence="3">PAMB 00755</strain>
    </source>
</reference>
<dbReference type="GO" id="GO:0016740">
    <property type="term" value="F:transferase activity"/>
    <property type="evidence" value="ECO:0007669"/>
    <property type="project" value="UniProtKB-KW"/>
</dbReference>
<evidence type="ECO:0000259" key="1">
    <source>
        <dbReference type="Pfam" id="PF04273"/>
    </source>
</evidence>
<dbReference type="SUPFAM" id="SSF52799">
    <property type="entry name" value="(Phosphotyrosine protein) phosphatases II"/>
    <property type="match status" value="1"/>
</dbReference>
<sequence>MFRTIDETLLVAGQIAPDDIATAAQQGVRMIINNRPDGEQGGQPSSAEIEAAATAAGLGYAHIPVDHSGFSMDQVDAMTAALARPGPALAFCRSGTRSTFLWSLARGAAGDEPSEIAAKAANAGYDVAPLLPMIESLRPKG</sequence>
<keyword evidence="3" id="KW-1185">Reference proteome</keyword>
<evidence type="ECO:0000313" key="3">
    <source>
        <dbReference type="Proteomes" id="UP001210865"/>
    </source>
</evidence>
<organism evidence="2 3">
    <name type="scientific">Sphingomonas abietis</name>
    <dbReference type="NCBI Taxonomy" id="3012344"/>
    <lineage>
        <taxon>Bacteria</taxon>
        <taxon>Pseudomonadati</taxon>
        <taxon>Pseudomonadota</taxon>
        <taxon>Alphaproteobacteria</taxon>
        <taxon>Sphingomonadales</taxon>
        <taxon>Sphingomonadaceae</taxon>
        <taxon>Sphingomonas</taxon>
    </lineage>
</organism>
<keyword evidence="2" id="KW-0808">Transferase</keyword>
<dbReference type="Pfam" id="PF04273">
    <property type="entry name" value="BLH_phosphatase"/>
    <property type="match status" value="1"/>
</dbReference>
<dbReference type="Gene3D" id="3.90.190.10">
    <property type="entry name" value="Protein tyrosine phosphatase superfamily"/>
    <property type="match status" value="1"/>
</dbReference>
<proteinExistence type="predicted"/>
<feature type="domain" description="Beta-lactamase hydrolase-like protein phosphatase-like" evidence="1">
    <location>
        <begin position="2"/>
        <end position="107"/>
    </location>
</feature>
<dbReference type="InterPro" id="IPR005939">
    <property type="entry name" value="BLH_phosphatase-like"/>
</dbReference>
<dbReference type="Proteomes" id="UP001210865">
    <property type="component" value="Chromosome"/>
</dbReference>
<dbReference type="NCBIfam" id="TIGR01244">
    <property type="entry name" value="TIGR01244 family sulfur transferase"/>
    <property type="match status" value="1"/>
</dbReference>
<protein>
    <submittedName>
        <fullName evidence="2">TIGR01244 family sulfur transferase</fullName>
    </submittedName>
</protein>
<evidence type="ECO:0000313" key="2">
    <source>
        <dbReference type="EMBL" id="WBO22475.1"/>
    </source>
</evidence>
<dbReference type="RefSeq" id="WP_270077118.1">
    <property type="nucleotide sequence ID" value="NZ_CP115174.1"/>
</dbReference>